<reference evidence="2" key="1">
    <citation type="journal article" name="Sci. Rep.">
        <title>Genome-scale phylogenetic analyses confirm Olpidium as the closest living zoosporic fungus to the non-flagellated, terrestrial fungi.</title>
        <authorList>
            <person name="Chang Y."/>
            <person name="Rochon D."/>
            <person name="Sekimoto S."/>
            <person name="Wang Y."/>
            <person name="Chovatia M."/>
            <person name="Sandor L."/>
            <person name="Salamov A."/>
            <person name="Grigoriev I.V."/>
            <person name="Stajich J.E."/>
            <person name="Spatafora J.W."/>
        </authorList>
    </citation>
    <scope>NUCLEOTIDE SEQUENCE</scope>
    <source>
        <strain evidence="2">S191</strain>
    </source>
</reference>
<dbReference type="AlphaFoldDB" id="A0A8H8DHI1"/>
<evidence type="ECO:0000313" key="3">
    <source>
        <dbReference type="Proteomes" id="UP000673691"/>
    </source>
</evidence>
<dbReference type="EMBL" id="JAEFCI010008931">
    <property type="protein sequence ID" value="KAG5458137.1"/>
    <property type="molecule type" value="Genomic_DNA"/>
</dbReference>
<proteinExistence type="predicted"/>
<organism evidence="2 3">
    <name type="scientific">Olpidium bornovanus</name>
    <dbReference type="NCBI Taxonomy" id="278681"/>
    <lineage>
        <taxon>Eukaryota</taxon>
        <taxon>Fungi</taxon>
        <taxon>Fungi incertae sedis</taxon>
        <taxon>Olpidiomycota</taxon>
        <taxon>Olpidiomycotina</taxon>
        <taxon>Olpidiomycetes</taxon>
        <taxon>Olpidiales</taxon>
        <taxon>Olpidiaceae</taxon>
        <taxon>Olpidium</taxon>
    </lineage>
</organism>
<protein>
    <submittedName>
        <fullName evidence="2">Uncharacterized protein</fullName>
    </submittedName>
</protein>
<sequence length="90" mass="10370">MIIYKSTWRLTLTFRRKRKKKRQRSTEGPTGHAELPGCLRPLVSRVNKVFVITASFGNTGPTRLRIRKQAKKTRGDGGKQSDPRPRETTY</sequence>
<feature type="region of interest" description="Disordered" evidence="1">
    <location>
        <begin position="62"/>
        <end position="90"/>
    </location>
</feature>
<gene>
    <name evidence="2" type="ORF">BJ554DRAFT_1703</name>
</gene>
<feature type="compositionally biased region" description="Basic and acidic residues" evidence="1">
    <location>
        <begin position="73"/>
        <end position="90"/>
    </location>
</feature>
<comment type="caution">
    <text evidence="2">The sequence shown here is derived from an EMBL/GenBank/DDBJ whole genome shotgun (WGS) entry which is preliminary data.</text>
</comment>
<evidence type="ECO:0000256" key="1">
    <source>
        <dbReference type="SAM" id="MobiDB-lite"/>
    </source>
</evidence>
<accession>A0A8H8DHI1</accession>
<dbReference type="Proteomes" id="UP000673691">
    <property type="component" value="Unassembled WGS sequence"/>
</dbReference>
<dbReference type="EMBL" id="JAEFCI010008931">
    <property type="protein sequence ID" value="KAG5458136.1"/>
    <property type="molecule type" value="Genomic_DNA"/>
</dbReference>
<evidence type="ECO:0000313" key="2">
    <source>
        <dbReference type="EMBL" id="KAG5458137.1"/>
    </source>
</evidence>
<feature type="region of interest" description="Disordered" evidence="1">
    <location>
        <begin position="15"/>
        <end position="37"/>
    </location>
</feature>
<keyword evidence="3" id="KW-1185">Reference proteome</keyword>
<name>A0A8H8DHI1_9FUNG</name>